<dbReference type="Proteomes" id="UP000075578">
    <property type="component" value="Unassembled WGS sequence"/>
</dbReference>
<proteinExistence type="predicted"/>
<protein>
    <submittedName>
        <fullName evidence="2">Putative permease</fullName>
    </submittedName>
</protein>
<dbReference type="AlphaFoldDB" id="A0A150J6N7"/>
<feature type="transmembrane region" description="Helical" evidence="1">
    <location>
        <begin position="6"/>
        <end position="22"/>
    </location>
</feature>
<feature type="transmembrane region" description="Helical" evidence="1">
    <location>
        <begin position="42"/>
        <end position="61"/>
    </location>
</feature>
<feature type="transmembrane region" description="Helical" evidence="1">
    <location>
        <begin position="107"/>
        <end position="126"/>
    </location>
</feature>
<dbReference type="EMBL" id="LNGD01000022">
    <property type="protein sequence ID" value="KYC52886.1"/>
    <property type="molecule type" value="Genomic_DNA"/>
</dbReference>
<accession>A0A150J6N7</accession>
<evidence type="ECO:0000313" key="2">
    <source>
        <dbReference type="EMBL" id="KYC52886.1"/>
    </source>
</evidence>
<keyword evidence="1" id="KW-1133">Transmembrane helix</keyword>
<comment type="caution">
    <text evidence="2">The sequence shown here is derived from an EMBL/GenBank/DDBJ whole genome shotgun (WGS) entry which is preliminary data.</text>
</comment>
<feature type="transmembrane region" description="Helical" evidence="1">
    <location>
        <begin position="138"/>
        <end position="159"/>
    </location>
</feature>
<keyword evidence="1" id="KW-0472">Membrane</keyword>
<evidence type="ECO:0000256" key="1">
    <source>
        <dbReference type="SAM" id="Phobius"/>
    </source>
</evidence>
<keyword evidence="1" id="KW-0812">Transmembrane</keyword>
<evidence type="ECO:0000313" key="3">
    <source>
        <dbReference type="Proteomes" id="UP000075578"/>
    </source>
</evidence>
<reference evidence="2 3" key="1">
    <citation type="journal article" date="2016" name="ISME J.">
        <title>Chasing the elusive Euryarchaeota class WSA2: genomes reveal a uniquely fastidious methyl-reducing methanogen.</title>
        <authorList>
            <person name="Nobu M.K."/>
            <person name="Narihiro T."/>
            <person name="Kuroda K."/>
            <person name="Mei R."/>
            <person name="Liu W.T."/>
        </authorList>
    </citation>
    <scope>NUCLEOTIDE SEQUENCE [LARGE SCALE GENOMIC DNA]</scope>
    <source>
        <strain evidence="2">U1lsi0528_Bin089</strain>
    </source>
</reference>
<feature type="transmembrane region" description="Helical" evidence="1">
    <location>
        <begin position="73"/>
        <end position="95"/>
    </location>
</feature>
<organism evidence="2 3">
    <name type="scientific">Candidatus Methanofastidiosum methylothiophilum</name>
    <dbReference type="NCBI Taxonomy" id="1705564"/>
    <lineage>
        <taxon>Archaea</taxon>
        <taxon>Methanobacteriati</taxon>
        <taxon>Methanobacteriota</taxon>
        <taxon>Stenosarchaea group</taxon>
        <taxon>Candidatus Methanofastidiosia</taxon>
        <taxon>Candidatus Methanofastidiosales</taxon>
        <taxon>Candidatus Methanofastidiosaceae</taxon>
        <taxon>Candidatus Methanofastidiosum</taxon>
    </lineage>
</organism>
<name>A0A150J6N7_9EURY</name>
<sequence>MFPNIIFLWIFGLIIVLISYYFDKEKTKNGVKKGLKIFKGLISPFLSIMVLASFLLALVPPEIIEQYLGSNSGILGVIISAIIGSITLIPAFIVYPIASELLRRGASYMVIATFITTLLMVGVVTYPLESKYFGKEVALVRNVLNFIAAIIIGFAIGVII</sequence>
<gene>
    <name evidence="2" type="ORF">AMQ74_00588</name>
</gene>
<dbReference type="PATRIC" id="fig|1705564.3.peg.598"/>